<evidence type="ECO:0000256" key="1">
    <source>
        <dbReference type="ARBA" id="ARBA00022723"/>
    </source>
</evidence>
<feature type="domain" description="HMA" evidence="5">
    <location>
        <begin position="33"/>
        <end position="100"/>
    </location>
</feature>
<sequence length="410" mass="43884">MAKGTDQEKVQDVKQASAGKGAAGDVPAAGEEQQQLVIKAPVHCDGCGRKLRRSLQRIEGVGEVTVDSRTNTVVVRGGRAVVENATEVVQVVERRTGEKAVLVSPSPEKLPPPPPSAAAKGGETNKKGDANTKDMGEDELLQVNMEMVTVLKMNLHCDACSEEIKRRILKVTGVEEAVPHLKSSQVMVKGKVEPATLVGFIHKCTGRRAAIIRAEPLDDLLPQSANSPAAPAVVVAPPVEAESKKDEPSENSPEEKKNGQQNGKKEEINEENKAGGGEEEEDHVDESPETAKPGDAAGEGHGAHAGEAPNHNNGGDGLVVENHTKDGRLFTVPMPAGVVTVAPEMALSNRSYYYPPPAYPYAQYYYPYNQYYQYPQPYPAYAACSPAAMYGHGYPPEAFCEENPNACTIV</sequence>
<dbReference type="OrthoDB" id="785630at2759"/>
<dbReference type="KEGG" id="sbi:8057312"/>
<protein>
    <recommendedName>
        <fullName evidence="5">HMA domain-containing protein</fullName>
    </recommendedName>
</protein>
<dbReference type="SUPFAM" id="SSF55008">
    <property type="entry name" value="HMA, heavy metal-associated domain"/>
    <property type="match status" value="2"/>
</dbReference>
<accession>A0A921RMW8</accession>
<dbReference type="PANTHER" id="PTHR46195:SF7">
    <property type="entry name" value="OS07G0298900 PROTEIN"/>
    <property type="match status" value="1"/>
</dbReference>
<reference evidence="6" key="2">
    <citation type="submission" date="2020-10" db="EMBL/GenBank/DDBJ databases">
        <authorList>
            <person name="Cooper E.A."/>
            <person name="Brenton Z.W."/>
            <person name="Flinn B.S."/>
            <person name="Jenkins J."/>
            <person name="Shu S."/>
            <person name="Flowers D."/>
            <person name="Luo F."/>
            <person name="Wang Y."/>
            <person name="Xia P."/>
            <person name="Barry K."/>
            <person name="Daum C."/>
            <person name="Lipzen A."/>
            <person name="Yoshinaga Y."/>
            <person name="Schmutz J."/>
            <person name="Saski C."/>
            <person name="Vermerris W."/>
            <person name="Kresovich S."/>
        </authorList>
    </citation>
    <scope>NUCLEOTIDE SEQUENCE</scope>
</reference>
<feature type="compositionally biased region" description="Basic and acidic residues" evidence="4">
    <location>
        <begin position="123"/>
        <end position="133"/>
    </location>
</feature>
<comment type="caution">
    <text evidence="6">The sequence shown here is derived from an EMBL/GenBank/DDBJ whole genome shotgun (WGS) entry which is preliminary data.</text>
</comment>
<feature type="region of interest" description="Disordered" evidence="4">
    <location>
        <begin position="1"/>
        <end position="31"/>
    </location>
</feature>
<dbReference type="InterPro" id="IPR044577">
    <property type="entry name" value="HIPP4/7/8/17/18/19"/>
</dbReference>
<dbReference type="AlphaFoldDB" id="A0A921RMW8"/>
<dbReference type="OMA" id="ISVPVHC"/>
<evidence type="ECO:0000256" key="3">
    <source>
        <dbReference type="ARBA" id="ARBA00024045"/>
    </source>
</evidence>
<feature type="domain" description="HMA" evidence="5">
    <location>
        <begin position="146"/>
        <end position="209"/>
    </location>
</feature>
<gene>
    <name evidence="6" type="ORF">BDA96_02G117200</name>
</gene>
<organism evidence="6 7">
    <name type="scientific">Sorghum bicolor</name>
    <name type="common">Sorghum</name>
    <name type="synonym">Sorghum vulgare</name>
    <dbReference type="NCBI Taxonomy" id="4558"/>
    <lineage>
        <taxon>Eukaryota</taxon>
        <taxon>Viridiplantae</taxon>
        <taxon>Streptophyta</taxon>
        <taxon>Embryophyta</taxon>
        <taxon>Tracheophyta</taxon>
        <taxon>Spermatophyta</taxon>
        <taxon>Magnoliopsida</taxon>
        <taxon>Liliopsida</taxon>
        <taxon>Poales</taxon>
        <taxon>Poaceae</taxon>
        <taxon>PACMAD clade</taxon>
        <taxon>Panicoideae</taxon>
        <taxon>Andropogonodae</taxon>
        <taxon>Andropogoneae</taxon>
        <taxon>Sorghinae</taxon>
        <taxon>Sorghum</taxon>
    </lineage>
</organism>
<dbReference type="GO" id="GO:0046872">
    <property type="term" value="F:metal ion binding"/>
    <property type="evidence" value="ECO:0007669"/>
    <property type="project" value="UniProtKB-KW"/>
</dbReference>
<dbReference type="PANTHER" id="PTHR46195">
    <property type="entry name" value="HEAVY METAL-ASSOCIATED ISOPRENYLATED PLANT PROTEIN 7"/>
    <property type="match status" value="1"/>
</dbReference>
<feature type="compositionally biased region" description="Acidic residues" evidence="4">
    <location>
        <begin position="277"/>
        <end position="288"/>
    </location>
</feature>
<feature type="compositionally biased region" description="Basic and acidic residues" evidence="4">
    <location>
        <begin position="1"/>
        <end position="12"/>
    </location>
</feature>
<feature type="region of interest" description="Disordered" evidence="4">
    <location>
        <begin position="238"/>
        <end position="321"/>
    </location>
</feature>
<dbReference type="Gramene" id="EER98385">
    <property type="protein sequence ID" value="EER98385"/>
    <property type="gene ID" value="SORBI_3002G111400"/>
</dbReference>
<dbReference type="InterPro" id="IPR006121">
    <property type="entry name" value="HMA_dom"/>
</dbReference>
<dbReference type="EMBL" id="CM027681">
    <property type="protein sequence ID" value="KAG0542585.1"/>
    <property type="molecule type" value="Genomic_DNA"/>
</dbReference>
<evidence type="ECO:0000259" key="5">
    <source>
        <dbReference type="PROSITE" id="PS50846"/>
    </source>
</evidence>
<comment type="similarity">
    <text evidence="3">Belongs to the HIPP family.</text>
</comment>
<dbReference type="CDD" id="cd00371">
    <property type="entry name" value="HMA"/>
    <property type="match status" value="2"/>
</dbReference>
<evidence type="ECO:0000256" key="2">
    <source>
        <dbReference type="ARBA" id="ARBA00023289"/>
    </source>
</evidence>
<evidence type="ECO:0000313" key="7">
    <source>
        <dbReference type="Proteomes" id="UP000807115"/>
    </source>
</evidence>
<dbReference type="PROSITE" id="PS50846">
    <property type="entry name" value="HMA_2"/>
    <property type="match status" value="2"/>
</dbReference>
<dbReference type="InterPro" id="IPR036163">
    <property type="entry name" value="HMA_dom_sf"/>
</dbReference>
<dbReference type="Proteomes" id="UP000807115">
    <property type="component" value="Chromosome 2"/>
</dbReference>
<keyword evidence="1" id="KW-0479">Metal-binding</keyword>
<evidence type="ECO:0000313" key="6">
    <source>
        <dbReference type="EMBL" id="KAG0542585.1"/>
    </source>
</evidence>
<name>A0A921RMW8_SORBI</name>
<keyword evidence="2" id="KW-0449">Lipoprotein</keyword>
<feature type="region of interest" description="Disordered" evidence="4">
    <location>
        <begin position="99"/>
        <end position="133"/>
    </location>
</feature>
<dbReference type="Gene3D" id="3.30.70.100">
    <property type="match status" value="2"/>
</dbReference>
<proteinExistence type="inferred from homology"/>
<reference evidence="6" key="1">
    <citation type="journal article" date="2019" name="BMC Genomics">
        <title>A new reference genome for Sorghum bicolor reveals high levels of sequence similarity between sweet and grain genotypes: implications for the genetics of sugar metabolism.</title>
        <authorList>
            <person name="Cooper E.A."/>
            <person name="Brenton Z.W."/>
            <person name="Flinn B.S."/>
            <person name="Jenkins J."/>
            <person name="Shu S."/>
            <person name="Flowers D."/>
            <person name="Luo F."/>
            <person name="Wang Y."/>
            <person name="Xia P."/>
            <person name="Barry K."/>
            <person name="Daum C."/>
            <person name="Lipzen A."/>
            <person name="Yoshinaga Y."/>
            <person name="Schmutz J."/>
            <person name="Saski C."/>
            <person name="Vermerris W."/>
            <person name="Kresovich S."/>
        </authorList>
    </citation>
    <scope>NUCLEOTIDE SEQUENCE</scope>
</reference>
<evidence type="ECO:0000256" key="4">
    <source>
        <dbReference type="SAM" id="MobiDB-lite"/>
    </source>
</evidence>
<dbReference type="Pfam" id="PF00403">
    <property type="entry name" value="HMA"/>
    <property type="match status" value="2"/>
</dbReference>
<keyword evidence="2" id="KW-0636">Prenylation</keyword>
<feature type="compositionally biased region" description="Basic and acidic residues" evidence="4">
    <location>
        <begin position="241"/>
        <end position="273"/>
    </location>
</feature>